<evidence type="ECO:0000313" key="1">
    <source>
        <dbReference type="EMBL" id="ODQ71429.1"/>
    </source>
</evidence>
<accession>A0A1E3Q159</accession>
<organism evidence="1 2">
    <name type="scientific">Lipomyces starkeyi NRRL Y-11557</name>
    <dbReference type="NCBI Taxonomy" id="675824"/>
    <lineage>
        <taxon>Eukaryota</taxon>
        <taxon>Fungi</taxon>
        <taxon>Dikarya</taxon>
        <taxon>Ascomycota</taxon>
        <taxon>Saccharomycotina</taxon>
        <taxon>Lipomycetes</taxon>
        <taxon>Lipomycetales</taxon>
        <taxon>Lipomycetaceae</taxon>
        <taxon>Lipomyces</taxon>
    </lineage>
</organism>
<protein>
    <submittedName>
        <fullName evidence="1">Uncharacterized protein</fullName>
    </submittedName>
</protein>
<sequence>MQHWRRESPTNGWTRQDIQTNSLETQVPKLDDKIMLFSKLKVLEVISASTTLSLIFKAHGGVKEMPWFSLMMTRGHLACTVLVVRIISVKGGACRRSPFAGTIIHEEDVHSYQVSYRWHLLDPVRFNKTPISSCR</sequence>
<evidence type="ECO:0000313" key="2">
    <source>
        <dbReference type="Proteomes" id="UP000094385"/>
    </source>
</evidence>
<keyword evidence="2" id="KW-1185">Reference proteome</keyword>
<gene>
    <name evidence="1" type="ORF">LIPSTDRAFT_73090</name>
</gene>
<dbReference type="EMBL" id="KV454297">
    <property type="protein sequence ID" value="ODQ71429.1"/>
    <property type="molecule type" value="Genomic_DNA"/>
</dbReference>
<dbReference type="AlphaFoldDB" id="A0A1E3Q159"/>
<dbReference type="Proteomes" id="UP000094385">
    <property type="component" value="Unassembled WGS sequence"/>
</dbReference>
<reference evidence="1 2" key="1">
    <citation type="journal article" date="2016" name="Proc. Natl. Acad. Sci. U.S.A.">
        <title>Comparative genomics of biotechnologically important yeasts.</title>
        <authorList>
            <person name="Riley R."/>
            <person name="Haridas S."/>
            <person name="Wolfe K.H."/>
            <person name="Lopes M.R."/>
            <person name="Hittinger C.T."/>
            <person name="Goeker M."/>
            <person name="Salamov A.A."/>
            <person name="Wisecaver J.H."/>
            <person name="Long T.M."/>
            <person name="Calvey C.H."/>
            <person name="Aerts A.L."/>
            <person name="Barry K.W."/>
            <person name="Choi C."/>
            <person name="Clum A."/>
            <person name="Coughlan A.Y."/>
            <person name="Deshpande S."/>
            <person name="Douglass A.P."/>
            <person name="Hanson S.J."/>
            <person name="Klenk H.-P."/>
            <person name="LaButti K.M."/>
            <person name="Lapidus A."/>
            <person name="Lindquist E.A."/>
            <person name="Lipzen A.M."/>
            <person name="Meier-Kolthoff J.P."/>
            <person name="Ohm R.A."/>
            <person name="Otillar R.P."/>
            <person name="Pangilinan J.L."/>
            <person name="Peng Y."/>
            <person name="Rokas A."/>
            <person name="Rosa C.A."/>
            <person name="Scheuner C."/>
            <person name="Sibirny A.A."/>
            <person name="Slot J.C."/>
            <person name="Stielow J.B."/>
            <person name="Sun H."/>
            <person name="Kurtzman C.P."/>
            <person name="Blackwell M."/>
            <person name="Grigoriev I.V."/>
            <person name="Jeffries T.W."/>
        </authorList>
    </citation>
    <scope>NUCLEOTIDE SEQUENCE [LARGE SCALE GENOMIC DNA]</scope>
    <source>
        <strain evidence="1 2">NRRL Y-11557</strain>
    </source>
</reference>
<name>A0A1E3Q159_LIPST</name>
<proteinExistence type="predicted"/>